<protein>
    <submittedName>
        <fullName evidence="3">Velvet domain-containing protein</fullName>
    </submittedName>
</protein>
<feature type="compositionally biased region" description="Basic and acidic residues" evidence="1">
    <location>
        <begin position="36"/>
        <end position="52"/>
    </location>
</feature>
<proteinExistence type="predicted"/>
<organism evidence="2 3">
    <name type="scientific">Haemonchus contortus</name>
    <name type="common">Barber pole worm</name>
    <dbReference type="NCBI Taxonomy" id="6289"/>
    <lineage>
        <taxon>Eukaryota</taxon>
        <taxon>Metazoa</taxon>
        <taxon>Ecdysozoa</taxon>
        <taxon>Nematoda</taxon>
        <taxon>Chromadorea</taxon>
        <taxon>Rhabditida</taxon>
        <taxon>Rhabditina</taxon>
        <taxon>Rhabditomorpha</taxon>
        <taxon>Strongyloidea</taxon>
        <taxon>Trichostrongylidae</taxon>
        <taxon>Haemonchus</taxon>
    </lineage>
</organism>
<feature type="compositionally biased region" description="Polar residues" evidence="1">
    <location>
        <begin position="109"/>
        <end position="139"/>
    </location>
</feature>
<dbReference type="AlphaFoldDB" id="A0A7I4YSY0"/>
<reference evidence="3" key="1">
    <citation type="submission" date="2020-12" db="UniProtKB">
        <authorList>
            <consortium name="WormBaseParasite"/>
        </authorList>
    </citation>
    <scope>IDENTIFICATION</scope>
    <source>
        <strain evidence="3">MHco3</strain>
    </source>
</reference>
<dbReference type="OMA" id="VSSKQYT"/>
<feature type="region of interest" description="Disordered" evidence="1">
    <location>
        <begin position="107"/>
        <end position="163"/>
    </location>
</feature>
<evidence type="ECO:0000313" key="2">
    <source>
        <dbReference type="Proteomes" id="UP000025227"/>
    </source>
</evidence>
<sequence>MALRPYQGGRFEEIGSEEAHTIETFERRIGGTPCSEPKREYSSQEHTERRTFGRDENGEIVVKIEKNPRDPVLPVSPVLPVEPVGNHRHAHLLKPIQPLTIPRIDVRSATPSHDGSWHSQGPITQRSHYVTSPSHSANVSPRSVSFSPQSNSSGGSNKSNPMKKIIKKARWVSIHDGRPVSPFTETVTYEPAFPQRYSSAPSLSGRSAVSSNSLSLSPRRESNGSCSYIVQNPLYHD</sequence>
<dbReference type="OrthoDB" id="5833144at2759"/>
<accession>A0A7I4YSY0</accession>
<feature type="region of interest" description="Disordered" evidence="1">
    <location>
        <begin position="197"/>
        <end position="224"/>
    </location>
</feature>
<evidence type="ECO:0000313" key="3">
    <source>
        <dbReference type="WBParaSite" id="HCON_00140250-00001"/>
    </source>
</evidence>
<name>A0A7I4YSY0_HAECO</name>
<feature type="region of interest" description="Disordered" evidence="1">
    <location>
        <begin position="1"/>
        <end position="52"/>
    </location>
</feature>
<dbReference type="WBParaSite" id="HCON_00140250-00001">
    <property type="protein sequence ID" value="HCON_00140250-00001"/>
    <property type="gene ID" value="HCON_00140250"/>
</dbReference>
<dbReference type="Proteomes" id="UP000025227">
    <property type="component" value="Unplaced"/>
</dbReference>
<feature type="compositionally biased region" description="Low complexity" evidence="1">
    <location>
        <begin position="202"/>
        <end position="217"/>
    </location>
</feature>
<evidence type="ECO:0000256" key="1">
    <source>
        <dbReference type="SAM" id="MobiDB-lite"/>
    </source>
</evidence>
<feature type="compositionally biased region" description="Basic and acidic residues" evidence="1">
    <location>
        <begin position="10"/>
        <end position="29"/>
    </location>
</feature>
<feature type="compositionally biased region" description="Low complexity" evidence="1">
    <location>
        <begin position="140"/>
        <end position="160"/>
    </location>
</feature>
<keyword evidence="2" id="KW-1185">Reference proteome</keyword>